<comment type="caution">
    <text evidence="3">The sequence shown here is derived from an EMBL/GenBank/DDBJ whole genome shotgun (WGS) entry which is preliminary data.</text>
</comment>
<dbReference type="InterPro" id="IPR029069">
    <property type="entry name" value="HotDog_dom_sf"/>
</dbReference>
<dbReference type="Gene3D" id="3.10.129.10">
    <property type="entry name" value="Hotdog Thioesterase"/>
    <property type="match status" value="1"/>
</dbReference>
<dbReference type="Proteomes" id="UP001597338">
    <property type="component" value="Unassembled WGS sequence"/>
</dbReference>
<organism evidence="3 4">
    <name type="scientific">Promicromonospora aerolata</name>
    <dbReference type="NCBI Taxonomy" id="195749"/>
    <lineage>
        <taxon>Bacteria</taxon>
        <taxon>Bacillati</taxon>
        <taxon>Actinomycetota</taxon>
        <taxon>Actinomycetes</taxon>
        <taxon>Micrococcales</taxon>
        <taxon>Promicromonosporaceae</taxon>
        <taxon>Promicromonospora</taxon>
    </lineage>
</organism>
<dbReference type="NCBIfam" id="TIGR00369">
    <property type="entry name" value="unchar_dom_1"/>
    <property type="match status" value="1"/>
</dbReference>
<dbReference type="PANTHER" id="PTHR43240:SF8">
    <property type="entry name" value="PHENYLACETIC ACID DEGRADATION-RELATED PROTEIN"/>
    <property type="match status" value="1"/>
</dbReference>
<keyword evidence="4" id="KW-1185">Reference proteome</keyword>
<reference evidence="4" key="1">
    <citation type="journal article" date="2019" name="Int. J. Syst. Evol. Microbiol.">
        <title>The Global Catalogue of Microorganisms (GCM) 10K type strain sequencing project: providing services to taxonomists for standard genome sequencing and annotation.</title>
        <authorList>
            <consortium name="The Broad Institute Genomics Platform"/>
            <consortium name="The Broad Institute Genome Sequencing Center for Infectious Disease"/>
            <person name="Wu L."/>
            <person name="Ma J."/>
        </authorList>
    </citation>
    <scope>NUCLEOTIDE SEQUENCE [LARGE SCALE GENOMIC DNA]</scope>
    <source>
        <strain evidence="4">CCM 7043</strain>
    </source>
</reference>
<evidence type="ECO:0000313" key="3">
    <source>
        <dbReference type="EMBL" id="MFD2028523.1"/>
    </source>
</evidence>
<dbReference type="PANTHER" id="PTHR43240">
    <property type="entry name" value="1,4-DIHYDROXY-2-NAPHTHOYL-COA THIOESTERASE 1"/>
    <property type="match status" value="1"/>
</dbReference>
<dbReference type="EMBL" id="JBHUHF010000001">
    <property type="protein sequence ID" value="MFD2028523.1"/>
    <property type="molecule type" value="Genomic_DNA"/>
</dbReference>
<sequence>MTTPTTEGLPELLDVDDIKAEPGSAVATMVVHAKHLAPNGLVHAASVVALADTACGYGCLASLPAGRSGFATADLTAHYVGSAQVGDTLTVIATMRHGGSTTQLWDATVSQLQHDESCDIATFRCLQILLSPKTPSPTQH</sequence>
<dbReference type="SUPFAM" id="SSF54637">
    <property type="entry name" value="Thioesterase/thiol ester dehydrase-isomerase"/>
    <property type="match status" value="1"/>
</dbReference>
<keyword evidence="1 3" id="KW-0378">Hydrolase</keyword>
<dbReference type="Pfam" id="PF03061">
    <property type="entry name" value="4HBT"/>
    <property type="match status" value="1"/>
</dbReference>
<gene>
    <name evidence="3" type="ORF">ACFSL2_23755</name>
</gene>
<dbReference type="GO" id="GO:0016787">
    <property type="term" value="F:hydrolase activity"/>
    <property type="evidence" value="ECO:0007669"/>
    <property type="project" value="UniProtKB-KW"/>
</dbReference>
<evidence type="ECO:0000256" key="1">
    <source>
        <dbReference type="ARBA" id="ARBA00022801"/>
    </source>
</evidence>
<proteinExistence type="predicted"/>
<dbReference type="EC" id="3.1.2.-" evidence="3"/>
<protein>
    <submittedName>
        <fullName evidence="3">PaaI family thioesterase</fullName>
        <ecNumber evidence="3">3.1.2.-</ecNumber>
    </submittedName>
</protein>
<dbReference type="CDD" id="cd03443">
    <property type="entry name" value="PaaI_thioesterase"/>
    <property type="match status" value="1"/>
</dbReference>
<dbReference type="InterPro" id="IPR010916">
    <property type="entry name" value="TonB_box_CS"/>
</dbReference>
<dbReference type="InterPro" id="IPR006683">
    <property type="entry name" value="Thioestr_dom"/>
</dbReference>
<dbReference type="RefSeq" id="WP_377200200.1">
    <property type="nucleotide sequence ID" value="NZ_JBHUHF010000001.1"/>
</dbReference>
<accession>A0ABW4VFU2</accession>
<feature type="domain" description="Thioesterase" evidence="2">
    <location>
        <begin position="39"/>
        <end position="117"/>
    </location>
</feature>
<name>A0ABW4VFU2_9MICO</name>
<evidence type="ECO:0000313" key="4">
    <source>
        <dbReference type="Proteomes" id="UP001597338"/>
    </source>
</evidence>
<dbReference type="InterPro" id="IPR003736">
    <property type="entry name" value="PAAI_dom"/>
</dbReference>
<evidence type="ECO:0000259" key="2">
    <source>
        <dbReference type="Pfam" id="PF03061"/>
    </source>
</evidence>
<dbReference type="PROSITE" id="PS00430">
    <property type="entry name" value="TONB_DEPENDENT_REC_1"/>
    <property type="match status" value="1"/>
</dbReference>